<dbReference type="RefSeq" id="WP_202686814.1">
    <property type="nucleotide sequence ID" value="NZ_JAESVN010000001.1"/>
</dbReference>
<organism evidence="3 4">
    <name type="scientific">Szabonella alba</name>
    <dbReference type="NCBI Taxonomy" id="2804194"/>
    <lineage>
        <taxon>Bacteria</taxon>
        <taxon>Pseudomonadati</taxon>
        <taxon>Pseudomonadota</taxon>
        <taxon>Alphaproteobacteria</taxon>
        <taxon>Rhodobacterales</taxon>
        <taxon>Paracoccaceae</taxon>
        <taxon>Szabonella</taxon>
    </lineage>
</organism>
<evidence type="ECO:0000313" key="4">
    <source>
        <dbReference type="Proteomes" id="UP000648908"/>
    </source>
</evidence>
<reference evidence="3" key="1">
    <citation type="submission" date="2021-01" db="EMBL/GenBank/DDBJ databases">
        <title>Tabrizicola alba sp. nov. a motile alkaliphilic bacterium isolated from a soda lake.</title>
        <authorList>
            <person name="Szuroczki S."/>
            <person name="Abbaszade G."/>
            <person name="Schumann P."/>
            <person name="Toth E."/>
        </authorList>
    </citation>
    <scope>NUCLEOTIDE SEQUENCE</scope>
    <source>
        <strain evidence="3">DMG-N-6</strain>
    </source>
</reference>
<dbReference type="PANTHER" id="PTHR48081:SF33">
    <property type="entry name" value="KYNURENINE FORMAMIDASE"/>
    <property type="match status" value="1"/>
</dbReference>
<dbReference type="Proteomes" id="UP000648908">
    <property type="component" value="Unassembled WGS sequence"/>
</dbReference>
<dbReference type="Gene3D" id="3.40.50.1820">
    <property type="entry name" value="alpha/beta hydrolase"/>
    <property type="match status" value="1"/>
</dbReference>
<keyword evidence="4" id="KW-1185">Reference proteome</keyword>
<evidence type="ECO:0000313" key="3">
    <source>
        <dbReference type="EMBL" id="MBL4916178.1"/>
    </source>
</evidence>
<dbReference type="PANTHER" id="PTHR48081">
    <property type="entry name" value="AB HYDROLASE SUPERFAMILY PROTEIN C4A8.06C"/>
    <property type="match status" value="1"/>
</dbReference>
<dbReference type="AlphaFoldDB" id="A0A8K0V6B1"/>
<sequence length="259" mass="27928">MNIDRAYMNGAFIAGADAYPPRWEAKAAAFRQGLGKRAETGIAYGSGARQAYDLFRPEGTARGLMVFIHGGYWIRFDRSMWSHLAAGALARGWACAMPSYTLAPEARIREMGQEMVTMLAHAGAAVPGPLVVTGHSAGGHLAARMACADIAVAGLRRVVPISPLTDLEPLSQTAMQAQLQLDAAEIASESPARLNLRTGVEAHIRVGGQERPAFLWHARLLAEEWNCDWSVAPGLHHFDVIDALEDPDSELTEILLGGF</sequence>
<keyword evidence="1 3" id="KW-0378">Hydrolase</keyword>
<evidence type="ECO:0000256" key="1">
    <source>
        <dbReference type="ARBA" id="ARBA00022801"/>
    </source>
</evidence>
<dbReference type="GO" id="GO:0016787">
    <property type="term" value="F:hydrolase activity"/>
    <property type="evidence" value="ECO:0007669"/>
    <property type="project" value="UniProtKB-KW"/>
</dbReference>
<name>A0A8K0V6B1_9RHOB</name>
<proteinExistence type="predicted"/>
<accession>A0A8K0V6B1</accession>
<gene>
    <name evidence="3" type="ORF">JL811_03000</name>
</gene>
<feature type="domain" description="Alpha/beta hydrolase fold-3" evidence="2">
    <location>
        <begin position="65"/>
        <end position="178"/>
    </location>
</feature>
<dbReference type="InterPro" id="IPR013094">
    <property type="entry name" value="AB_hydrolase_3"/>
</dbReference>
<dbReference type="EMBL" id="JAESVN010000001">
    <property type="protein sequence ID" value="MBL4916178.1"/>
    <property type="molecule type" value="Genomic_DNA"/>
</dbReference>
<protein>
    <submittedName>
        <fullName evidence="3">Alpha/beta hydrolase</fullName>
    </submittedName>
</protein>
<dbReference type="SUPFAM" id="SSF53474">
    <property type="entry name" value="alpha/beta-Hydrolases"/>
    <property type="match status" value="1"/>
</dbReference>
<dbReference type="InterPro" id="IPR050300">
    <property type="entry name" value="GDXG_lipolytic_enzyme"/>
</dbReference>
<evidence type="ECO:0000259" key="2">
    <source>
        <dbReference type="Pfam" id="PF07859"/>
    </source>
</evidence>
<comment type="caution">
    <text evidence="3">The sequence shown here is derived from an EMBL/GenBank/DDBJ whole genome shotgun (WGS) entry which is preliminary data.</text>
</comment>
<dbReference type="Pfam" id="PF07859">
    <property type="entry name" value="Abhydrolase_3"/>
    <property type="match status" value="1"/>
</dbReference>
<dbReference type="InterPro" id="IPR029058">
    <property type="entry name" value="AB_hydrolase_fold"/>
</dbReference>